<gene>
    <name evidence="3" type="ORF">UW60_C0052G0004</name>
</gene>
<evidence type="ECO:0000313" key="3">
    <source>
        <dbReference type="EMBL" id="KKT64750.1"/>
    </source>
</evidence>
<feature type="domain" description="Transposase IS4-like" evidence="2">
    <location>
        <begin position="166"/>
        <end position="426"/>
    </location>
</feature>
<feature type="coiled-coil region" evidence="1">
    <location>
        <begin position="311"/>
        <end position="338"/>
    </location>
</feature>
<dbReference type="PATRIC" id="fig|1618564.3.peg.968"/>
<evidence type="ECO:0000313" key="4">
    <source>
        <dbReference type="Proteomes" id="UP000034826"/>
    </source>
</evidence>
<keyword evidence="1" id="KW-0175">Coiled coil</keyword>
<dbReference type="GO" id="GO:0004803">
    <property type="term" value="F:transposase activity"/>
    <property type="evidence" value="ECO:0007669"/>
    <property type="project" value="InterPro"/>
</dbReference>
<proteinExistence type="predicted"/>
<dbReference type="SUPFAM" id="SSF53098">
    <property type="entry name" value="Ribonuclease H-like"/>
    <property type="match status" value="1"/>
</dbReference>
<dbReference type="EMBL" id="LCIY01000052">
    <property type="protein sequence ID" value="KKT64750.1"/>
    <property type="molecule type" value="Genomic_DNA"/>
</dbReference>
<dbReference type="GO" id="GO:0006313">
    <property type="term" value="P:DNA transposition"/>
    <property type="evidence" value="ECO:0007669"/>
    <property type="project" value="InterPro"/>
</dbReference>
<name>A0A0G1J0I0_9BACT</name>
<evidence type="ECO:0000259" key="2">
    <source>
        <dbReference type="Pfam" id="PF01609"/>
    </source>
</evidence>
<dbReference type="InterPro" id="IPR047654">
    <property type="entry name" value="IS1634_transpos"/>
</dbReference>
<dbReference type="Pfam" id="PF01609">
    <property type="entry name" value="DDE_Tnp_1"/>
    <property type="match status" value="1"/>
</dbReference>
<protein>
    <submittedName>
        <fullName evidence="3">TnpB family transposase</fullName>
    </submittedName>
</protein>
<comment type="caution">
    <text evidence="3">The sequence shown here is derived from an EMBL/GenBank/DDBJ whole genome shotgun (WGS) entry which is preliminary data.</text>
</comment>
<evidence type="ECO:0000256" key="1">
    <source>
        <dbReference type="SAM" id="Coils"/>
    </source>
</evidence>
<dbReference type="InterPro" id="IPR002559">
    <property type="entry name" value="Transposase_11"/>
</dbReference>
<reference evidence="3 4" key="1">
    <citation type="journal article" date="2015" name="Nature">
        <title>rRNA introns, odd ribosomes, and small enigmatic genomes across a large radiation of phyla.</title>
        <authorList>
            <person name="Brown C.T."/>
            <person name="Hug L.A."/>
            <person name="Thomas B.C."/>
            <person name="Sharon I."/>
            <person name="Castelle C.J."/>
            <person name="Singh A."/>
            <person name="Wilkins M.J."/>
            <person name="Williams K.H."/>
            <person name="Banfield J.F."/>
        </authorList>
    </citation>
    <scope>NUCLEOTIDE SEQUENCE [LARGE SCALE GENOMIC DNA]</scope>
</reference>
<dbReference type="GO" id="GO:0003677">
    <property type="term" value="F:DNA binding"/>
    <property type="evidence" value="ECO:0007669"/>
    <property type="project" value="InterPro"/>
</dbReference>
<organism evidence="3 4">
    <name type="scientific">Candidatus Woesebacteria bacterium GW2011_GWA2_44_33</name>
    <dbReference type="NCBI Taxonomy" id="1618564"/>
    <lineage>
        <taxon>Bacteria</taxon>
        <taxon>Candidatus Woeseibacteriota</taxon>
    </lineage>
</organism>
<accession>A0A0G1J0I0</accession>
<dbReference type="AlphaFoldDB" id="A0A0G1J0I0"/>
<sequence>MVYVRKVKTGSGATAVQLVTKEGGTIVKMEHLGSAHTKAEIEILLSIAHSRLHARQASLFPEDKHISSFRLTLKNSTSQLLWQSLADCYHFLGFNKLADEVFMALVIARVVEPTSKLDSLRVLLELGTTHHKKHELYHSLSLTISHDYRSVVSRLCVDYASAKGLSLVLYDVTTLYFEVQKEDEYRQPGMSKERRLEPQIIVGLLVNQDGFPLGLHSFAGRTAETRTIVPVLTAFCKQYEIKDLTVVADAAMLSTDNLEKLVMAGYHYIVGSRLYKIPYEITEYQKTKEMEDNDIVVSQTSNQRVIYQYRAKRASLDLRNLEKQIEKAQRVVLGKTKVSRTKYVTVQAKQKSLNQKLIDKARSLAGIKGYVTNLDLPPQQIISYYHQLFQVEKSFRMAKSDFKARPIFHRKQDSIEAHLTIVLTAIAIGRLIEEKTKVSIKKFVQLLKPIRSGEVTINNHVYTAEAEIPELIHILLQKLPSGH</sequence>
<dbReference type="InterPro" id="IPR012337">
    <property type="entry name" value="RNaseH-like_sf"/>
</dbReference>
<dbReference type="Proteomes" id="UP000034826">
    <property type="component" value="Unassembled WGS sequence"/>
</dbReference>
<dbReference type="NCBIfam" id="NF033559">
    <property type="entry name" value="transpos_IS1634"/>
    <property type="match status" value="1"/>
</dbReference>